<dbReference type="Pfam" id="PF12833">
    <property type="entry name" value="HTH_18"/>
    <property type="match status" value="1"/>
</dbReference>
<dbReference type="Proteomes" id="UP000542776">
    <property type="component" value="Unassembled WGS sequence"/>
</dbReference>
<reference evidence="5 6" key="1">
    <citation type="submission" date="2020-08" db="EMBL/GenBank/DDBJ databases">
        <title>Genomic Encyclopedia of Type Strains, Phase IV (KMG-IV): sequencing the most valuable type-strain genomes for metagenomic binning, comparative biology and taxonomic classification.</title>
        <authorList>
            <person name="Goeker M."/>
        </authorList>
    </citation>
    <scope>NUCLEOTIDE SEQUENCE [LARGE SCALE GENOMIC DNA]</scope>
    <source>
        <strain evidence="5 6">DSM 102238</strain>
    </source>
</reference>
<keyword evidence="2 5" id="KW-0238">DNA-binding</keyword>
<dbReference type="InterPro" id="IPR018060">
    <property type="entry name" value="HTH_AraC"/>
</dbReference>
<comment type="caution">
    <text evidence="5">The sequence shown here is derived from an EMBL/GenBank/DDBJ whole genome shotgun (WGS) entry which is preliminary data.</text>
</comment>
<evidence type="ECO:0000256" key="2">
    <source>
        <dbReference type="ARBA" id="ARBA00023125"/>
    </source>
</evidence>
<sequence>MSTDLKDAHAEKGASSERLPFVRLNSQELTPDAAFKQWQALLPQYSIRLPVGHDIRDFAIDASAWLLDPLVVMAGQSTTAWVDRVVRGGKMDEANQVFVVFAEGRWAGEADGRPFDFGDGELIGLDTGRPSVGLSTNSRWIMINVPQRALAKLMPSIPDIHGHVFRSASAAFLADHMIAMARHLPRMQVDETERITRATLSLIASALDELTFRTKTNEAFAPSAIRRRVERHIQQNLAATDLSPKSISEKLGITRSTLYRAFSPIGGIAAVISEHRLDTARAILFHPEDHRSISEIANLLGYRSTATFSKAFNRRFGCYPRVARATGTTRERMGGRLLFHFWEDVLTKSCVDADDRAAIEIWGPNPKRVDRFQ</sequence>
<feature type="domain" description="HTH araC/xylS-type" evidence="4">
    <location>
        <begin position="227"/>
        <end position="326"/>
    </location>
</feature>
<proteinExistence type="predicted"/>
<keyword evidence="6" id="KW-1185">Reference proteome</keyword>
<dbReference type="PROSITE" id="PS01124">
    <property type="entry name" value="HTH_ARAC_FAMILY_2"/>
    <property type="match status" value="1"/>
</dbReference>
<dbReference type="PANTHER" id="PTHR46796:SF6">
    <property type="entry name" value="ARAC SUBFAMILY"/>
    <property type="match status" value="1"/>
</dbReference>
<evidence type="ECO:0000256" key="1">
    <source>
        <dbReference type="ARBA" id="ARBA00023015"/>
    </source>
</evidence>
<accession>A0A7W6H968</accession>
<name>A0A7W6H968_9HYPH</name>
<dbReference type="InterPro" id="IPR009057">
    <property type="entry name" value="Homeodomain-like_sf"/>
</dbReference>
<dbReference type="SMART" id="SM00342">
    <property type="entry name" value="HTH_ARAC"/>
    <property type="match status" value="1"/>
</dbReference>
<dbReference type="Gene3D" id="1.10.10.60">
    <property type="entry name" value="Homeodomain-like"/>
    <property type="match status" value="1"/>
</dbReference>
<protein>
    <submittedName>
        <fullName evidence="5">AraC-like DNA-binding protein</fullName>
    </submittedName>
</protein>
<dbReference type="EMBL" id="JACIEK010000026">
    <property type="protein sequence ID" value="MBB4000688.1"/>
    <property type="molecule type" value="Genomic_DNA"/>
</dbReference>
<dbReference type="GO" id="GO:0043565">
    <property type="term" value="F:sequence-specific DNA binding"/>
    <property type="evidence" value="ECO:0007669"/>
    <property type="project" value="InterPro"/>
</dbReference>
<dbReference type="InterPro" id="IPR050204">
    <property type="entry name" value="AraC_XylS_family_regulators"/>
</dbReference>
<evidence type="ECO:0000313" key="5">
    <source>
        <dbReference type="EMBL" id="MBB4000688.1"/>
    </source>
</evidence>
<organism evidence="5 6">
    <name type="scientific">Aureimonas pseudogalii</name>
    <dbReference type="NCBI Taxonomy" id="1744844"/>
    <lineage>
        <taxon>Bacteria</taxon>
        <taxon>Pseudomonadati</taxon>
        <taxon>Pseudomonadota</taxon>
        <taxon>Alphaproteobacteria</taxon>
        <taxon>Hyphomicrobiales</taxon>
        <taxon>Aurantimonadaceae</taxon>
        <taxon>Aureimonas</taxon>
    </lineage>
</organism>
<keyword evidence="1" id="KW-0805">Transcription regulation</keyword>
<dbReference type="SUPFAM" id="SSF46689">
    <property type="entry name" value="Homeodomain-like"/>
    <property type="match status" value="1"/>
</dbReference>
<dbReference type="RefSeq" id="WP_183202666.1">
    <property type="nucleotide sequence ID" value="NZ_JACIEK010000026.1"/>
</dbReference>
<dbReference type="PANTHER" id="PTHR46796">
    <property type="entry name" value="HTH-TYPE TRANSCRIPTIONAL ACTIVATOR RHAS-RELATED"/>
    <property type="match status" value="1"/>
</dbReference>
<keyword evidence="3" id="KW-0804">Transcription</keyword>
<dbReference type="GO" id="GO:0003700">
    <property type="term" value="F:DNA-binding transcription factor activity"/>
    <property type="evidence" value="ECO:0007669"/>
    <property type="project" value="InterPro"/>
</dbReference>
<dbReference type="AlphaFoldDB" id="A0A7W6H968"/>
<evidence type="ECO:0000259" key="4">
    <source>
        <dbReference type="PROSITE" id="PS01124"/>
    </source>
</evidence>
<gene>
    <name evidence="5" type="ORF">GGR04_004568</name>
</gene>
<evidence type="ECO:0000313" key="6">
    <source>
        <dbReference type="Proteomes" id="UP000542776"/>
    </source>
</evidence>
<evidence type="ECO:0000256" key="3">
    <source>
        <dbReference type="ARBA" id="ARBA00023163"/>
    </source>
</evidence>